<reference evidence="9" key="1">
    <citation type="submission" date="2013-07" db="EMBL/GenBank/DDBJ databases">
        <authorList>
            <person name="Geib S."/>
        </authorList>
    </citation>
    <scope>NUCLEOTIDE SEQUENCE</scope>
</reference>
<dbReference type="PANTHER" id="PTHR20955">
    <property type="entry name" value="PROTEIN JAGUNAL HOMOLOG 1"/>
    <property type="match status" value="1"/>
</dbReference>
<dbReference type="GO" id="GO:0016192">
    <property type="term" value="P:vesicle-mediated transport"/>
    <property type="evidence" value="ECO:0007669"/>
    <property type="project" value="TreeGrafter"/>
</dbReference>
<protein>
    <submittedName>
        <fullName evidence="8">(Mediterranean fruit fly) hypothetical protein</fullName>
    </submittedName>
    <submittedName>
        <fullName evidence="9">Protein jagunal</fullName>
    </submittedName>
</protein>
<proteinExistence type="evidence at transcript level"/>
<evidence type="ECO:0000256" key="6">
    <source>
        <dbReference type="ARBA" id="ARBA00023136"/>
    </source>
</evidence>
<evidence type="ECO:0000256" key="5">
    <source>
        <dbReference type="ARBA" id="ARBA00022989"/>
    </source>
</evidence>
<keyword evidence="3 7" id="KW-0812">Transmembrane</keyword>
<comment type="similarity">
    <text evidence="2">Belongs to the jagunal family.</text>
</comment>
<evidence type="ECO:0000256" key="1">
    <source>
        <dbReference type="ARBA" id="ARBA00004477"/>
    </source>
</evidence>
<dbReference type="EMBL" id="GAMC01007915">
    <property type="protein sequence ID" value="JAB98640.1"/>
    <property type="molecule type" value="mRNA"/>
</dbReference>
<dbReference type="EMBL" id="GAMC01007914">
    <property type="protein sequence ID" value="JAB98641.1"/>
    <property type="molecule type" value="mRNA"/>
</dbReference>
<organism evidence="9">
    <name type="scientific">Ceratitis capitata</name>
    <name type="common">Mediterranean fruit fly</name>
    <name type="synonym">Tephritis capitata</name>
    <dbReference type="NCBI Taxonomy" id="7213"/>
    <lineage>
        <taxon>Eukaryota</taxon>
        <taxon>Metazoa</taxon>
        <taxon>Ecdysozoa</taxon>
        <taxon>Arthropoda</taxon>
        <taxon>Hexapoda</taxon>
        <taxon>Insecta</taxon>
        <taxon>Pterygota</taxon>
        <taxon>Neoptera</taxon>
        <taxon>Endopterygota</taxon>
        <taxon>Diptera</taxon>
        <taxon>Brachycera</taxon>
        <taxon>Muscomorpha</taxon>
        <taxon>Tephritoidea</taxon>
        <taxon>Tephritidae</taxon>
        <taxon>Ceratitis</taxon>
        <taxon>Ceratitis</taxon>
    </lineage>
</organism>
<comment type="subcellular location">
    <subcellularLocation>
        <location evidence="1">Endoplasmic reticulum membrane</location>
        <topology evidence="1">Multi-pass membrane protein</topology>
    </subcellularLocation>
</comment>
<reference evidence="9" key="2">
    <citation type="journal article" date="2014" name="BMC Genomics">
        <title>A genomic perspective to assessing quality of mass-reared SIT flies used in Mediterranean fruit fly (Ceratitis capitata) eradication in California.</title>
        <authorList>
            <person name="Calla B."/>
            <person name="Hall B."/>
            <person name="Hou S."/>
            <person name="Geib S.M."/>
        </authorList>
    </citation>
    <scope>NUCLEOTIDE SEQUENCE</scope>
</reference>
<evidence type="ECO:0000313" key="8">
    <source>
        <dbReference type="EMBL" id="CAD6991871.1"/>
    </source>
</evidence>
<feature type="transmembrane region" description="Helical" evidence="7">
    <location>
        <begin position="80"/>
        <end position="98"/>
    </location>
</feature>
<dbReference type="AlphaFoldDB" id="W8BZA7"/>
<dbReference type="PANTHER" id="PTHR20955:SF1">
    <property type="entry name" value="PROTEIN JAGUNAL HOMOLOG 1"/>
    <property type="match status" value="1"/>
</dbReference>
<evidence type="ECO:0000313" key="10">
    <source>
        <dbReference type="Proteomes" id="UP000606786"/>
    </source>
</evidence>
<evidence type="ECO:0000256" key="7">
    <source>
        <dbReference type="SAM" id="Phobius"/>
    </source>
</evidence>
<dbReference type="GeneID" id="101449784"/>
<reference evidence="8" key="3">
    <citation type="submission" date="2020-11" db="EMBL/GenBank/DDBJ databases">
        <authorList>
            <person name="Whitehead M."/>
        </authorList>
    </citation>
    <scope>NUCLEOTIDE SEQUENCE</scope>
    <source>
        <strain evidence="8">EGII</strain>
    </source>
</reference>
<keyword evidence="10" id="KW-1185">Reference proteome</keyword>
<sequence length="197" mass="22775">MASRGGPMVDGTDGADFQYRQRVAAPHRISMLNKKRLTSCIYCHLILLILMLCKLTPDILDRADVFVLEVEELEVPTPQWWEYIWMISVITIPFGFRAMAANSVQKMQKYILGLVLTGVLPIAYCMVYYFSDFWEFIWLENKFDLEDTDIALWNGLPLGVLWYAFGFAALQVLGFTLYFAYKCIQTWRSRIAAKKGI</sequence>
<dbReference type="Proteomes" id="UP000606786">
    <property type="component" value="Unassembled WGS sequence"/>
</dbReference>
<keyword evidence="4" id="KW-0256">Endoplasmic reticulum</keyword>
<gene>
    <name evidence="9" type="primary">JAGN</name>
    <name evidence="8" type="ORF">CCAP1982_LOCUS764</name>
</gene>
<name>W8BZA7_CERCA</name>
<evidence type="ECO:0000256" key="2">
    <source>
        <dbReference type="ARBA" id="ARBA00008462"/>
    </source>
</evidence>
<dbReference type="GO" id="GO:0007029">
    <property type="term" value="P:endoplasmic reticulum organization"/>
    <property type="evidence" value="ECO:0007669"/>
    <property type="project" value="InterPro"/>
</dbReference>
<keyword evidence="6 7" id="KW-0472">Membrane</keyword>
<keyword evidence="5 7" id="KW-1133">Transmembrane helix</keyword>
<feature type="transmembrane region" description="Helical" evidence="7">
    <location>
        <begin position="37"/>
        <end position="60"/>
    </location>
</feature>
<dbReference type="KEGG" id="ccat:101449784"/>
<dbReference type="GO" id="GO:0005789">
    <property type="term" value="C:endoplasmic reticulum membrane"/>
    <property type="evidence" value="ECO:0007669"/>
    <property type="project" value="UniProtKB-SubCell"/>
</dbReference>
<dbReference type="Pfam" id="PF07086">
    <property type="entry name" value="Jagunal"/>
    <property type="match status" value="1"/>
</dbReference>
<evidence type="ECO:0000256" key="3">
    <source>
        <dbReference type="ARBA" id="ARBA00022692"/>
    </source>
</evidence>
<dbReference type="EMBL" id="CAJHJT010000001">
    <property type="protein sequence ID" value="CAD6991871.1"/>
    <property type="molecule type" value="Genomic_DNA"/>
</dbReference>
<dbReference type="CTD" id="40714"/>
<evidence type="ECO:0000256" key="4">
    <source>
        <dbReference type="ARBA" id="ARBA00022824"/>
    </source>
</evidence>
<evidence type="ECO:0000313" key="9">
    <source>
        <dbReference type="EMBL" id="JAB98641.1"/>
    </source>
</evidence>
<feature type="transmembrane region" description="Helical" evidence="7">
    <location>
        <begin position="110"/>
        <end position="130"/>
    </location>
</feature>
<feature type="transmembrane region" description="Helical" evidence="7">
    <location>
        <begin position="160"/>
        <end position="181"/>
    </location>
</feature>
<dbReference type="OrthoDB" id="8914197at2759"/>
<dbReference type="InterPro" id="IPR009787">
    <property type="entry name" value="Jagunal"/>
</dbReference>
<accession>W8BZA7</accession>